<organism evidence="1 2">
    <name type="scientific">Mesorhizobium onobrychidis</name>
    <dbReference type="NCBI Taxonomy" id="2775404"/>
    <lineage>
        <taxon>Bacteria</taxon>
        <taxon>Pseudomonadati</taxon>
        <taxon>Pseudomonadota</taxon>
        <taxon>Alphaproteobacteria</taxon>
        <taxon>Hyphomicrobiales</taxon>
        <taxon>Phyllobacteriaceae</taxon>
        <taxon>Mesorhizobium</taxon>
    </lineage>
</organism>
<name>A0ABY5R951_9HYPH</name>
<protein>
    <submittedName>
        <fullName evidence="1">Uncharacterized protein</fullName>
    </submittedName>
</protein>
<gene>
    <name evidence="1" type="ORF">IHQ72_36110</name>
</gene>
<keyword evidence="1" id="KW-0614">Plasmid</keyword>
<dbReference type="RefSeq" id="WP_258124181.1">
    <property type="nucleotide sequence ID" value="NZ_CP062230.1"/>
</dbReference>
<sequence length="145" mass="15198">MPKTGTSAIVRDILARNPDITAGEAVAALPDHNPNTVRTQLARQRHAAPVPVAAPVDVSTLNLHKVWLDADAAISDAATAGLPKAPYVFIVLRSGHDARIIEGKGARSASEKLRSIKSPGGVTDHADNAWIREQGGVMALIFTAA</sequence>
<evidence type="ECO:0000313" key="2">
    <source>
        <dbReference type="Proteomes" id="UP001058098"/>
    </source>
</evidence>
<keyword evidence="2" id="KW-1185">Reference proteome</keyword>
<dbReference type="Proteomes" id="UP001058098">
    <property type="component" value="Plasmid pOM4"/>
</dbReference>
<reference evidence="1" key="1">
    <citation type="submission" date="2020-09" db="EMBL/GenBank/DDBJ databases">
        <title>Rhizobia associated with sainfoin plants.</title>
        <authorList>
            <person name="Asharfi S."/>
            <person name="Kuzmanovic N."/>
            <person name="Bunk B."/>
            <person name="Sproeer C."/>
            <person name="Becker M."/>
            <person name="Thuenen T."/>
        </authorList>
    </citation>
    <scope>NUCLEOTIDE SEQUENCE</scope>
    <source>
        <strain evidence="1">OM4</strain>
        <plasmid evidence="1">pOM4</plasmid>
    </source>
</reference>
<geneLocation type="plasmid" evidence="1 2">
    <name>pOM4</name>
</geneLocation>
<dbReference type="EMBL" id="CP062230">
    <property type="protein sequence ID" value="UVC19331.1"/>
    <property type="molecule type" value="Genomic_DNA"/>
</dbReference>
<accession>A0ABY5R951</accession>
<proteinExistence type="predicted"/>
<evidence type="ECO:0000313" key="1">
    <source>
        <dbReference type="EMBL" id="UVC19331.1"/>
    </source>
</evidence>